<reference evidence="2 3" key="1">
    <citation type="journal article" date="2021" name="Sci. Rep.">
        <title>The genome of the diatom Chaetoceros tenuissimus carries an ancient integrated fragment of an extant virus.</title>
        <authorList>
            <person name="Hongo Y."/>
            <person name="Kimura K."/>
            <person name="Takaki Y."/>
            <person name="Yoshida Y."/>
            <person name="Baba S."/>
            <person name="Kobayashi G."/>
            <person name="Nagasaki K."/>
            <person name="Hano T."/>
            <person name="Tomaru Y."/>
        </authorList>
    </citation>
    <scope>NUCLEOTIDE SEQUENCE [LARGE SCALE GENOMIC DNA]</scope>
    <source>
        <strain evidence="2 3">NIES-3715</strain>
    </source>
</reference>
<name>A0AAD3HBZ9_9STRA</name>
<feature type="region of interest" description="Disordered" evidence="1">
    <location>
        <begin position="292"/>
        <end position="320"/>
    </location>
</feature>
<feature type="region of interest" description="Disordered" evidence="1">
    <location>
        <begin position="1"/>
        <end position="179"/>
    </location>
</feature>
<evidence type="ECO:0000256" key="1">
    <source>
        <dbReference type="SAM" id="MobiDB-lite"/>
    </source>
</evidence>
<feature type="compositionally biased region" description="Basic and acidic residues" evidence="1">
    <location>
        <begin position="428"/>
        <end position="438"/>
    </location>
</feature>
<keyword evidence="3" id="KW-1185">Reference proteome</keyword>
<feature type="compositionally biased region" description="Polar residues" evidence="1">
    <location>
        <begin position="62"/>
        <end position="72"/>
    </location>
</feature>
<accession>A0AAD3HBZ9</accession>
<protein>
    <submittedName>
        <fullName evidence="2">Uncharacterized protein</fullName>
    </submittedName>
</protein>
<evidence type="ECO:0000313" key="2">
    <source>
        <dbReference type="EMBL" id="GFH57676.1"/>
    </source>
</evidence>
<comment type="caution">
    <text evidence="2">The sequence shown here is derived from an EMBL/GenBank/DDBJ whole genome shotgun (WGS) entry which is preliminary data.</text>
</comment>
<proteinExistence type="predicted"/>
<evidence type="ECO:0000313" key="3">
    <source>
        <dbReference type="Proteomes" id="UP001054902"/>
    </source>
</evidence>
<dbReference type="EMBL" id="BLLK01000058">
    <property type="protein sequence ID" value="GFH57676.1"/>
    <property type="molecule type" value="Genomic_DNA"/>
</dbReference>
<feature type="compositionally biased region" description="Low complexity" evidence="1">
    <location>
        <begin position="633"/>
        <end position="643"/>
    </location>
</feature>
<feature type="compositionally biased region" description="Basic and acidic residues" evidence="1">
    <location>
        <begin position="159"/>
        <end position="168"/>
    </location>
</feature>
<feature type="compositionally biased region" description="Basic and acidic residues" evidence="1">
    <location>
        <begin position="95"/>
        <end position="113"/>
    </location>
</feature>
<gene>
    <name evidence="2" type="ORF">CTEN210_14152</name>
</gene>
<feature type="region of interest" description="Disordered" evidence="1">
    <location>
        <begin position="372"/>
        <end position="404"/>
    </location>
</feature>
<feature type="compositionally biased region" description="Polar residues" evidence="1">
    <location>
        <begin position="384"/>
        <end position="404"/>
    </location>
</feature>
<organism evidence="2 3">
    <name type="scientific">Chaetoceros tenuissimus</name>
    <dbReference type="NCBI Taxonomy" id="426638"/>
    <lineage>
        <taxon>Eukaryota</taxon>
        <taxon>Sar</taxon>
        <taxon>Stramenopiles</taxon>
        <taxon>Ochrophyta</taxon>
        <taxon>Bacillariophyta</taxon>
        <taxon>Coscinodiscophyceae</taxon>
        <taxon>Chaetocerotophycidae</taxon>
        <taxon>Chaetocerotales</taxon>
        <taxon>Chaetocerotaceae</taxon>
        <taxon>Chaetoceros</taxon>
    </lineage>
</organism>
<feature type="region of interest" description="Disordered" evidence="1">
    <location>
        <begin position="595"/>
        <end position="649"/>
    </location>
</feature>
<dbReference type="Proteomes" id="UP001054902">
    <property type="component" value="Unassembled WGS sequence"/>
</dbReference>
<feature type="region of interest" description="Disordered" evidence="1">
    <location>
        <begin position="421"/>
        <end position="440"/>
    </location>
</feature>
<sequence>MGKSKNSSSEDTKQGKPPLTAAMNDMSDTSTSSNAAAAAMKKEKDQSMSTDKVSGSAAGNIKTDTSQNSQPIITPHKPNENTPEKVTAGGDDITDDVKESKISFESSEKEKDGSATPAIASSTSQAVVSVETKADTNELDAARCVTTEKKNEQPTPAESTEKEKKKAPEINLKSPEPTYHPYFPPHPPSAKGHPNFAAPWFTPNAMHGHPPPPPHMNPYFNHPAAFPPMPIHAPFTPVALPNGYFPSPPQYFTDPRMASTPKGMPPSQSRQNYFPYHGYYANSPLKTDKRKLEEHDQKLSKSNVKSESAAISKPENKRAKIEEHERAAVLNIPPATPNAPVQHHGMSIPMHLVPPPMHFFPHTPAMAHALPHVPPPTTPRLHPYSTSSIPPSHDSQSAPKEHVTVTQNGYAPPLRSMVKQSNEVDNNAPKEQKPKSDDCQGNCIRMAFNRDTIPDGYFLTPQHELPEFHLLINYPQHVNLRRKWATSMRCVMCGEDRPTVQTKNKSGQPSFSQAEYIIPRQNKGLCTDCDIAIWKIADTGAFIKWCKGCKNFRPWRSFGNKHFATKCTRCRDKQKEKYAQKVQEKIDSGELQHWKPLGSMKKNAGGVVQETKKTRTPAKRGNGEDSRKGQTPSSGSKGLLSLLYATDQI</sequence>
<dbReference type="AlphaFoldDB" id="A0AAD3HBZ9"/>
<feature type="compositionally biased region" description="Low complexity" evidence="1">
    <location>
        <begin position="22"/>
        <end position="39"/>
    </location>
</feature>